<dbReference type="Pfam" id="PF09425">
    <property type="entry name" value="Jas_motif"/>
    <property type="match status" value="1"/>
</dbReference>
<evidence type="ECO:0000256" key="1">
    <source>
        <dbReference type="SAM" id="MobiDB-lite"/>
    </source>
</evidence>
<dbReference type="InterPro" id="IPR018467">
    <property type="entry name" value="CCT_CS"/>
</dbReference>
<sequence length="127" mass="14117">MPIAIGLPAIAVIVRSPVFFMGPLIQPTRISSKEKGPTSRKASLQRYLEKRKDRFKGKKILGGSTSSDMEMMYISQKLRCLNHSELPNLNETSFPALSQPPQSPARCSSAENQSGNKYFIDLNDDSE</sequence>
<proteinExistence type="predicted"/>
<feature type="region of interest" description="Disordered" evidence="1">
    <location>
        <begin position="90"/>
        <end position="127"/>
    </location>
</feature>
<keyword evidence="3" id="KW-1185">Reference proteome</keyword>
<dbReference type="Proteomes" id="UP001055439">
    <property type="component" value="Chromosome 8"/>
</dbReference>
<feature type="compositionally biased region" description="Polar residues" evidence="1">
    <location>
        <begin position="90"/>
        <end position="116"/>
    </location>
</feature>
<dbReference type="AlphaFoldDB" id="A0A9E7KVG1"/>
<protein>
    <submittedName>
        <fullName evidence="2">Leaf development</fullName>
    </submittedName>
</protein>
<name>A0A9E7KVG1_9LILI</name>
<evidence type="ECO:0000313" key="3">
    <source>
        <dbReference type="Proteomes" id="UP001055439"/>
    </source>
</evidence>
<dbReference type="EMBL" id="CP097510">
    <property type="protein sequence ID" value="URE30921.1"/>
    <property type="molecule type" value="Genomic_DNA"/>
</dbReference>
<reference evidence="2" key="1">
    <citation type="submission" date="2022-05" db="EMBL/GenBank/DDBJ databases">
        <title>The Musa troglodytarum L. genome provides insights into the mechanism of non-climacteric behaviour and enrichment of carotenoids.</title>
        <authorList>
            <person name="Wang J."/>
        </authorList>
    </citation>
    <scope>NUCLEOTIDE SEQUENCE</scope>
    <source>
        <tissue evidence="2">Leaf</tissue>
    </source>
</reference>
<evidence type="ECO:0000313" key="2">
    <source>
        <dbReference type="EMBL" id="URE30921.1"/>
    </source>
</evidence>
<gene>
    <name evidence="2" type="ORF">MUK42_16996</name>
</gene>
<dbReference type="OrthoDB" id="1934352at2759"/>
<organism evidence="2 3">
    <name type="scientific">Musa troglodytarum</name>
    <name type="common">fe'i banana</name>
    <dbReference type="NCBI Taxonomy" id="320322"/>
    <lineage>
        <taxon>Eukaryota</taxon>
        <taxon>Viridiplantae</taxon>
        <taxon>Streptophyta</taxon>
        <taxon>Embryophyta</taxon>
        <taxon>Tracheophyta</taxon>
        <taxon>Spermatophyta</taxon>
        <taxon>Magnoliopsida</taxon>
        <taxon>Liliopsida</taxon>
        <taxon>Zingiberales</taxon>
        <taxon>Musaceae</taxon>
        <taxon>Musa</taxon>
    </lineage>
</organism>
<accession>A0A9E7KVG1</accession>